<evidence type="ECO:0000313" key="2">
    <source>
        <dbReference type="Proteomes" id="UP000245535"/>
    </source>
</evidence>
<organism evidence="1 2">
    <name type="scientific">Sediminitomix flava</name>
    <dbReference type="NCBI Taxonomy" id="379075"/>
    <lineage>
        <taxon>Bacteria</taxon>
        <taxon>Pseudomonadati</taxon>
        <taxon>Bacteroidota</taxon>
        <taxon>Cytophagia</taxon>
        <taxon>Cytophagales</taxon>
        <taxon>Flammeovirgaceae</taxon>
        <taxon>Sediminitomix</taxon>
    </lineage>
</organism>
<dbReference type="EMBL" id="QGDO01000001">
    <property type="protein sequence ID" value="PWJ43965.1"/>
    <property type="molecule type" value="Genomic_DNA"/>
</dbReference>
<reference evidence="1 2" key="1">
    <citation type="submission" date="2018-03" db="EMBL/GenBank/DDBJ databases">
        <title>Genomic Encyclopedia of Archaeal and Bacterial Type Strains, Phase II (KMG-II): from individual species to whole genera.</title>
        <authorList>
            <person name="Goeker M."/>
        </authorList>
    </citation>
    <scope>NUCLEOTIDE SEQUENCE [LARGE SCALE GENOMIC DNA]</scope>
    <source>
        <strain evidence="1 2">DSM 28229</strain>
    </source>
</reference>
<name>A0A315ZEH0_SEDFL</name>
<protein>
    <submittedName>
        <fullName evidence="1">Uncharacterized protein</fullName>
    </submittedName>
</protein>
<proteinExistence type="predicted"/>
<dbReference type="AlphaFoldDB" id="A0A315ZEH0"/>
<comment type="caution">
    <text evidence="1">The sequence shown here is derived from an EMBL/GenBank/DDBJ whole genome shotgun (WGS) entry which is preliminary data.</text>
</comment>
<gene>
    <name evidence="1" type="ORF">BC781_101315</name>
</gene>
<dbReference type="Proteomes" id="UP000245535">
    <property type="component" value="Unassembled WGS sequence"/>
</dbReference>
<sequence length="139" mass="16398">MNNQIDEFVGKWILIPERSVFQNNSPSLSGVFKCKLLDIHALEVEFNWVDYANQPHFLEYHMVVDATIRPFFPPELFDGICTEMIGKHQLMFSLYMKDTLFSKTKLEIQAEDILKMDECIFLMNGDTLRNVQYFQKVKH</sequence>
<keyword evidence="2" id="KW-1185">Reference proteome</keyword>
<accession>A0A315ZEH0</accession>
<dbReference type="OrthoDB" id="3690091at2"/>
<dbReference type="RefSeq" id="WP_109615490.1">
    <property type="nucleotide sequence ID" value="NZ_QGDO01000001.1"/>
</dbReference>
<evidence type="ECO:0000313" key="1">
    <source>
        <dbReference type="EMBL" id="PWJ43965.1"/>
    </source>
</evidence>